<accession>A0A1G9MYG2</accession>
<evidence type="ECO:0008006" key="3">
    <source>
        <dbReference type="Google" id="ProtNLM"/>
    </source>
</evidence>
<gene>
    <name evidence="1" type="ORF">SAMN04488242_2832</name>
</gene>
<keyword evidence="2" id="KW-1185">Reference proteome</keyword>
<sequence length="440" mass="49289">MWFRLPVDAGPPPLVSEAVGIERIVAHPSASYEMVVTVLDSEEGRLLRADVVVAHRSRDGEGEWYVSSPTWPGLPDEVSYELDSSGELPPHIRRRLNLFLRQAPIAPFATMELERRAFTLRGPDGDLVDVCDDVVTIIRDGQVRSRSREITMEPRVKLDGQQREFIHSAMAAIDAVPLDRLPTLQERIGAPATGLTSFRPPLGIDKRMSLEEFVSEIFLMHLHSLMLSELEGTTAVTREELSLIFRDLRGLSPVLEPSWREALEVDLKALPCAVEEDREPILLRVIDALVSAVRAPKVGDVGAEPARKVLFARTEQALLILFDRCRGLGKSSSDEAWAAALRSAEQLDAASAILEPLFEKPLRKARRELETVLDGLRMSVRPPVDIEVVGLSPAEAFQLGRDVEHAQWSVDRARRLFIESWPERVPKVRKALVKMRKKLQ</sequence>
<protein>
    <recommendedName>
        <fullName evidence="3">CHAD domain-containing protein</fullName>
    </recommendedName>
</protein>
<name>A0A1G9MYG2_9ACTN</name>
<organism evidence="1 2">
    <name type="scientific">Tessaracoccus oleiagri</name>
    <dbReference type="NCBI Taxonomy" id="686624"/>
    <lineage>
        <taxon>Bacteria</taxon>
        <taxon>Bacillati</taxon>
        <taxon>Actinomycetota</taxon>
        <taxon>Actinomycetes</taxon>
        <taxon>Propionibacteriales</taxon>
        <taxon>Propionibacteriaceae</taxon>
        <taxon>Tessaracoccus</taxon>
    </lineage>
</organism>
<dbReference type="InterPro" id="IPR033469">
    <property type="entry name" value="CYTH-like_dom_sf"/>
</dbReference>
<proteinExistence type="predicted"/>
<dbReference type="STRING" id="686624.SAMN04488242_2832"/>
<evidence type="ECO:0000313" key="2">
    <source>
        <dbReference type="Proteomes" id="UP000199475"/>
    </source>
</evidence>
<reference evidence="1 2" key="1">
    <citation type="submission" date="2016-10" db="EMBL/GenBank/DDBJ databases">
        <authorList>
            <person name="de Groot N.N."/>
        </authorList>
    </citation>
    <scope>NUCLEOTIDE SEQUENCE [LARGE SCALE GENOMIC DNA]</scope>
    <source>
        <strain evidence="1 2">CGMCC 1.9159</strain>
    </source>
</reference>
<dbReference type="EMBL" id="FNGP01000006">
    <property type="protein sequence ID" value="SDL79330.1"/>
    <property type="molecule type" value="Genomic_DNA"/>
</dbReference>
<dbReference type="AlphaFoldDB" id="A0A1G9MYG2"/>
<dbReference type="Proteomes" id="UP000199475">
    <property type="component" value="Unassembled WGS sequence"/>
</dbReference>
<evidence type="ECO:0000313" key="1">
    <source>
        <dbReference type="EMBL" id="SDL79330.1"/>
    </source>
</evidence>
<dbReference type="SUPFAM" id="SSF55154">
    <property type="entry name" value="CYTH-like phosphatases"/>
    <property type="match status" value="1"/>
</dbReference>